<keyword evidence="2" id="KW-0732">Signal</keyword>
<evidence type="ECO:0000256" key="1">
    <source>
        <dbReference type="SAM" id="MobiDB-lite"/>
    </source>
</evidence>
<sequence length="367" mass="38585">MSLSSRALLALAALSSLSLAKEVGYFDSSSCADPKGFVTCYENADTTYSNCVNNNCAGGSESCYNSCGGSTSCMNEQCPGLGIDCINACECERSALQIDCAGQSCWNQVYSCEYQATTLDYLSFCLNPDRDGLPYWPTPDDAPDSCSCNTGQIEQKLYLITNQMDTCSNNQTNIGQVMTDVDAINEYAQTCLCCSFSAIISAYDQTPELKVPFFLPFYEWFAGLLNPGHWEDCGPYLEDYDCAGDLGFGRADAGGITKFYSPGNLPTNGTKSLYNLDGVVSTPVSGDVLTWTFASSLVHTVTVSSADATATGAKASGGSDATATGTATSTATGTTAESDVKPGVGSSLRVPSWTTAGIVGILVLSTI</sequence>
<feature type="signal peptide" evidence="2">
    <location>
        <begin position="1"/>
        <end position="20"/>
    </location>
</feature>
<accession>A0A1V6SRB6</accession>
<evidence type="ECO:0000313" key="4">
    <source>
        <dbReference type="Proteomes" id="UP000191342"/>
    </source>
</evidence>
<proteinExistence type="predicted"/>
<reference evidence="4" key="1">
    <citation type="journal article" date="2017" name="Nat. Microbiol.">
        <title>Global analysis of biosynthetic gene clusters reveals vast potential of secondary metabolite production in Penicillium species.</title>
        <authorList>
            <person name="Nielsen J.C."/>
            <person name="Grijseels S."/>
            <person name="Prigent S."/>
            <person name="Ji B."/>
            <person name="Dainat J."/>
            <person name="Nielsen K.F."/>
            <person name="Frisvad J.C."/>
            <person name="Workman M."/>
            <person name="Nielsen J."/>
        </authorList>
    </citation>
    <scope>NUCLEOTIDE SEQUENCE [LARGE SCALE GENOMIC DNA]</scope>
    <source>
        <strain evidence="4">IBT 14082</strain>
    </source>
</reference>
<feature type="region of interest" description="Disordered" evidence="1">
    <location>
        <begin position="311"/>
        <end position="345"/>
    </location>
</feature>
<keyword evidence="4" id="KW-1185">Reference proteome</keyword>
<evidence type="ECO:0000313" key="3">
    <source>
        <dbReference type="EMBL" id="OQE16244.1"/>
    </source>
</evidence>
<evidence type="ECO:0000256" key="2">
    <source>
        <dbReference type="SAM" id="SignalP"/>
    </source>
</evidence>
<organism evidence="3 4">
    <name type="scientific">Penicillium flavigenum</name>
    <dbReference type="NCBI Taxonomy" id="254877"/>
    <lineage>
        <taxon>Eukaryota</taxon>
        <taxon>Fungi</taxon>
        <taxon>Dikarya</taxon>
        <taxon>Ascomycota</taxon>
        <taxon>Pezizomycotina</taxon>
        <taxon>Eurotiomycetes</taxon>
        <taxon>Eurotiomycetidae</taxon>
        <taxon>Eurotiales</taxon>
        <taxon>Aspergillaceae</taxon>
        <taxon>Penicillium</taxon>
    </lineage>
</organism>
<feature type="compositionally biased region" description="Low complexity" evidence="1">
    <location>
        <begin position="311"/>
        <end position="336"/>
    </location>
</feature>
<dbReference type="AlphaFoldDB" id="A0A1V6SRB6"/>
<dbReference type="EMBL" id="MLQL01000028">
    <property type="protein sequence ID" value="OQE16244.1"/>
    <property type="molecule type" value="Genomic_DNA"/>
</dbReference>
<name>A0A1V6SRB6_9EURO</name>
<protein>
    <submittedName>
        <fullName evidence="3">Uncharacterized protein</fullName>
    </submittedName>
</protein>
<dbReference type="OrthoDB" id="3538998at2759"/>
<feature type="chain" id="PRO_5013116657" evidence="2">
    <location>
        <begin position="21"/>
        <end position="367"/>
    </location>
</feature>
<comment type="caution">
    <text evidence="3">The sequence shown here is derived from an EMBL/GenBank/DDBJ whole genome shotgun (WGS) entry which is preliminary data.</text>
</comment>
<gene>
    <name evidence="3" type="ORF">PENFLA_c028G09332</name>
</gene>
<dbReference type="Proteomes" id="UP000191342">
    <property type="component" value="Unassembled WGS sequence"/>
</dbReference>